<keyword evidence="3" id="KW-1185">Reference proteome</keyword>
<organism evidence="2 3">
    <name type="scientific">Boletus edulis BED1</name>
    <dbReference type="NCBI Taxonomy" id="1328754"/>
    <lineage>
        <taxon>Eukaryota</taxon>
        <taxon>Fungi</taxon>
        <taxon>Dikarya</taxon>
        <taxon>Basidiomycota</taxon>
        <taxon>Agaricomycotina</taxon>
        <taxon>Agaricomycetes</taxon>
        <taxon>Agaricomycetidae</taxon>
        <taxon>Boletales</taxon>
        <taxon>Boletineae</taxon>
        <taxon>Boletaceae</taxon>
        <taxon>Boletoideae</taxon>
        <taxon>Boletus</taxon>
    </lineage>
</organism>
<feature type="compositionally biased region" description="Polar residues" evidence="1">
    <location>
        <begin position="111"/>
        <end position="121"/>
    </location>
</feature>
<comment type="caution">
    <text evidence="2">The sequence shown here is derived from an EMBL/GenBank/DDBJ whole genome shotgun (WGS) entry which is preliminary data.</text>
</comment>
<feature type="region of interest" description="Disordered" evidence="1">
    <location>
        <begin position="106"/>
        <end position="143"/>
    </location>
</feature>
<dbReference type="EMBL" id="WHUW01000078">
    <property type="protein sequence ID" value="KAF8427622.1"/>
    <property type="molecule type" value="Genomic_DNA"/>
</dbReference>
<evidence type="ECO:0000256" key="1">
    <source>
        <dbReference type="SAM" id="MobiDB-lite"/>
    </source>
</evidence>
<accession>A0AAD4BG65</accession>
<reference evidence="2" key="1">
    <citation type="submission" date="2019-10" db="EMBL/GenBank/DDBJ databases">
        <authorList>
            <consortium name="DOE Joint Genome Institute"/>
            <person name="Kuo A."/>
            <person name="Miyauchi S."/>
            <person name="Kiss E."/>
            <person name="Drula E."/>
            <person name="Kohler A."/>
            <person name="Sanchez-Garcia M."/>
            <person name="Andreopoulos B."/>
            <person name="Barry K.W."/>
            <person name="Bonito G."/>
            <person name="Buee M."/>
            <person name="Carver A."/>
            <person name="Chen C."/>
            <person name="Cichocki N."/>
            <person name="Clum A."/>
            <person name="Culley D."/>
            <person name="Crous P.W."/>
            <person name="Fauchery L."/>
            <person name="Girlanda M."/>
            <person name="Hayes R."/>
            <person name="Keri Z."/>
            <person name="LaButti K."/>
            <person name="Lipzen A."/>
            <person name="Lombard V."/>
            <person name="Magnuson J."/>
            <person name="Maillard F."/>
            <person name="Morin E."/>
            <person name="Murat C."/>
            <person name="Nolan M."/>
            <person name="Ohm R."/>
            <person name="Pangilinan J."/>
            <person name="Pereira M."/>
            <person name="Perotto S."/>
            <person name="Peter M."/>
            <person name="Riley R."/>
            <person name="Sitrit Y."/>
            <person name="Stielow B."/>
            <person name="Szollosi G."/>
            <person name="Zifcakova L."/>
            <person name="Stursova M."/>
            <person name="Spatafora J.W."/>
            <person name="Tedersoo L."/>
            <person name="Vaario L.-M."/>
            <person name="Yamada A."/>
            <person name="Yan M."/>
            <person name="Wang P."/>
            <person name="Xu J."/>
            <person name="Bruns T."/>
            <person name="Baldrian P."/>
            <person name="Vilgalys R."/>
            <person name="Henrissat B."/>
            <person name="Grigoriev I.V."/>
            <person name="Hibbett D."/>
            <person name="Nagy L.G."/>
            <person name="Martin F.M."/>
        </authorList>
    </citation>
    <scope>NUCLEOTIDE SEQUENCE</scope>
    <source>
        <strain evidence="2">BED1</strain>
    </source>
</reference>
<gene>
    <name evidence="2" type="ORF">L210DRAFT_3136596</name>
</gene>
<dbReference type="AlphaFoldDB" id="A0AAD4BG65"/>
<evidence type="ECO:0000313" key="2">
    <source>
        <dbReference type="EMBL" id="KAF8427622.1"/>
    </source>
</evidence>
<sequence>MKLLPLLRPTQNRDISGTTQSNDLIPSLLSTERPPAGHCIQLYINHHSILSIELPSLADSGSLDLSIIIPADNERRVSPPCSIPPRTPPRIPVPVRVLIRICQRPRPPTTLAHTKSSSSITAPKMTPPPSPLNWHRCRHRRLR</sequence>
<feature type="compositionally biased region" description="Polar residues" evidence="1">
    <location>
        <begin position="9"/>
        <end position="20"/>
    </location>
</feature>
<evidence type="ECO:0000313" key="3">
    <source>
        <dbReference type="Proteomes" id="UP001194468"/>
    </source>
</evidence>
<name>A0AAD4BG65_BOLED</name>
<proteinExistence type="predicted"/>
<reference evidence="2" key="2">
    <citation type="journal article" date="2020" name="Nat. Commun.">
        <title>Large-scale genome sequencing of mycorrhizal fungi provides insights into the early evolution of symbiotic traits.</title>
        <authorList>
            <person name="Miyauchi S."/>
            <person name="Kiss E."/>
            <person name="Kuo A."/>
            <person name="Drula E."/>
            <person name="Kohler A."/>
            <person name="Sanchez-Garcia M."/>
            <person name="Morin E."/>
            <person name="Andreopoulos B."/>
            <person name="Barry K.W."/>
            <person name="Bonito G."/>
            <person name="Buee M."/>
            <person name="Carver A."/>
            <person name="Chen C."/>
            <person name="Cichocki N."/>
            <person name="Clum A."/>
            <person name="Culley D."/>
            <person name="Crous P.W."/>
            <person name="Fauchery L."/>
            <person name="Girlanda M."/>
            <person name="Hayes R.D."/>
            <person name="Keri Z."/>
            <person name="LaButti K."/>
            <person name="Lipzen A."/>
            <person name="Lombard V."/>
            <person name="Magnuson J."/>
            <person name="Maillard F."/>
            <person name="Murat C."/>
            <person name="Nolan M."/>
            <person name="Ohm R.A."/>
            <person name="Pangilinan J."/>
            <person name="Pereira M.F."/>
            <person name="Perotto S."/>
            <person name="Peter M."/>
            <person name="Pfister S."/>
            <person name="Riley R."/>
            <person name="Sitrit Y."/>
            <person name="Stielow J.B."/>
            <person name="Szollosi G."/>
            <person name="Zifcakova L."/>
            <person name="Stursova M."/>
            <person name="Spatafora J.W."/>
            <person name="Tedersoo L."/>
            <person name="Vaario L.M."/>
            <person name="Yamada A."/>
            <person name="Yan M."/>
            <person name="Wang P."/>
            <person name="Xu J."/>
            <person name="Bruns T."/>
            <person name="Baldrian P."/>
            <person name="Vilgalys R."/>
            <person name="Dunand C."/>
            <person name="Henrissat B."/>
            <person name="Grigoriev I.V."/>
            <person name="Hibbett D."/>
            <person name="Nagy L.G."/>
            <person name="Martin F.M."/>
        </authorList>
    </citation>
    <scope>NUCLEOTIDE SEQUENCE</scope>
    <source>
        <strain evidence="2">BED1</strain>
    </source>
</reference>
<feature type="region of interest" description="Disordered" evidence="1">
    <location>
        <begin position="1"/>
        <end position="20"/>
    </location>
</feature>
<dbReference type="Proteomes" id="UP001194468">
    <property type="component" value="Unassembled WGS sequence"/>
</dbReference>
<protein>
    <submittedName>
        <fullName evidence="2">Uncharacterized protein</fullName>
    </submittedName>
</protein>